<proteinExistence type="predicted"/>
<dbReference type="Gene3D" id="2.60.40.2340">
    <property type="match status" value="3"/>
</dbReference>
<reference evidence="3 4" key="1">
    <citation type="submission" date="2020-08" db="EMBL/GenBank/DDBJ databases">
        <title>Genomic Encyclopedia of Type Strains, Phase IV (KMG-IV): sequencing the most valuable type-strain genomes for metagenomic binning, comparative biology and taxonomic classification.</title>
        <authorList>
            <person name="Goeker M."/>
        </authorList>
    </citation>
    <scope>NUCLEOTIDE SEQUENCE [LARGE SCALE GENOMIC DNA]</scope>
    <source>
        <strain evidence="3 4">DSM 104969</strain>
    </source>
</reference>
<feature type="domain" description="Putative carbohydrate metabolism" evidence="2">
    <location>
        <begin position="308"/>
        <end position="550"/>
    </location>
</feature>
<feature type="chain" id="PRO_5032653866" description="Putative carbohydrate metabolism domain-containing protein" evidence="1">
    <location>
        <begin position="23"/>
        <end position="552"/>
    </location>
</feature>
<dbReference type="Proteomes" id="UP000555103">
    <property type="component" value="Unassembled WGS sequence"/>
</dbReference>
<comment type="caution">
    <text evidence="3">The sequence shown here is derived from an EMBL/GenBank/DDBJ whole genome shotgun (WGS) entry which is preliminary data.</text>
</comment>
<dbReference type="InterPro" id="IPR025112">
    <property type="entry name" value="PCMD"/>
</dbReference>
<dbReference type="PROSITE" id="PS51257">
    <property type="entry name" value="PROKAR_LIPOPROTEIN"/>
    <property type="match status" value="1"/>
</dbReference>
<evidence type="ECO:0000313" key="3">
    <source>
        <dbReference type="EMBL" id="MBB4037019.1"/>
    </source>
</evidence>
<evidence type="ECO:0000259" key="2">
    <source>
        <dbReference type="Pfam" id="PF13201"/>
    </source>
</evidence>
<dbReference type="InterPro" id="IPR038653">
    <property type="entry name" value="Put_CMD_sf"/>
</dbReference>
<dbReference type="Pfam" id="PF13201">
    <property type="entry name" value="PCMD"/>
    <property type="match status" value="1"/>
</dbReference>
<gene>
    <name evidence="3" type="ORF">GGR21_002933</name>
</gene>
<evidence type="ECO:0000256" key="1">
    <source>
        <dbReference type="SAM" id="SignalP"/>
    </source>
</evidence>
<evidence type="ECO:0000313" key="4">
    <source>
        <dbReference type="Proteomes" id="UP000555103"/>
    </source>
</evidence>
<accession>A0A840CQS0</accession>
<dbReference type="RefSeq" id="WP_183307899.1">
    <property type="nucleotide sequence ID" value="NZ_JACIEP010000010.1"/>
</dbReference>
<dbReference type="EMBL" id="JACIEP010000010">
    <property type="protein sequence ID" value="MBB4037019.1"/>
    <property type="molecule type" value="Genomic_DNA"/>
</dbReference>
<keyword evidence="1" id="KW-0732">Signal</keyword>
<dbReference type="AlphaFoldDB" id="A0A840CQS0"/>
<keyword evidence="4" id="KW-1185">Reference proteome</keyword>
<feature type="signal peptide" evidence="1">
    <location>
        <begin position="1"/>
        <end position="22"/>
    </location>
</feature>
<dbReference type="Gene3D" id="2.60.120.890">
    <property type="entry name" value="BT2081, beta-jelly-roll domain"/>
    <property type="match status" value="1"/>
</dbReference>
<protein>
    <recommendedName>
        <fullName evidence="2">Putative carbohydrate metabolism domain-containing protein</fullName>
    </recommendedName>
</protein>
<sequence length="552" mass="59791">MNKKIFYFVLSVFSLGMFTACDDDPAPIESHMNAISFSSQYVTKQPVISGTNVTFNIAFNTPDEVLKELVPVIELPFGATVDPASGSKVDFSAGSAVFTVTSGNKFYNKSYKVSWVRDPNPDAMITEMTFASPLVVSQPVFDGTNISFEYDFYTTDAELKELVPTIALSPQATVTPASGSKVDFSAGPVEFTVIAGDKVGKTVYTVTALRAPSPEASILEITMAGDAVLTQPVIEGSNITFYVDPTDDNALKAIVPTIKISENATIDPASGSSVDFTGGTVVFTVTAQDGETKVPYNVIAKKAQVDSFEEWTEETGTYGPIPVPAENWSTSNIGVQFLMNMNVGGVPLADRLNATKTEESHSGSAAVKLETLYTKGYNMIIAKIPKVTPASLFIGKFKTEITNTLKSTKFGVSYDKKPLLVRGYYKYTPGTDFYRATGASDCHLAQVEPGTVDECAINAILYEISSENDDYLTGLDAYKSDKLVARAELKDGTAKENYTPFTIEMEYKYGKTYDPGKMYRFAIICSSSKYGDTFSGAPGSILYVDDFMVISE</sequence>
<name>A0A840CQS0_9BACT</name>
<organism evidence="3 4">
    <name type="scientific">Dysgonomonas hofstadii</name>
    <dbReference type="NCBI Taxonomy" id="637886"/>
    <lineage>
        <taxon>Bacteria</taxon>
        <taxon>Pseudomonadati</taxon>
        <taxon>Bacteroidota</taxon>
        <taxon>Bacteroidia</taxon>
        <taxon>Bacteroidales</taxon>
        <taxon>Dysgonomonadaceae</taxon>
        <taxon>Dysgonomonas</taxon>
    </lineage>
</organism>